<dbReference type="Proteomes" id="UP001363010">
    <property type="component" value="Unassembled WGS sequence"/>
</dbReference>
<evidence type="ECO:0000313" key="3">
    <source>
        <dbReference type="Proteomes" id="UP001363010"/>
    </source>
</evidence>
<organism evidence="2 3">
    <name type="scientific">Variovorax humicola</name>
    <dbReference type="NCBI Taxonomy" id="1769758"/>
    <lineage>
        <taxon>Bacteria</taxon>
        <taxon>Pseudomonadati</taxon>
        <taxon>Pseudomonadota</taxon>
        <taxon>Betaproteobacteria</taxon>
        <taxon>Burkholderiales</taxon>
        <taxon>Comamonadaceae</taxon>
        <taxon>Variovorax</taxon>
    </lineage>
</organism>
<evidence type="ECO:0000256" key="1">
    <source>
        <dbReference type="SAM" id="Coils"/>
    </source>
</evidence>
<comment type="caution">
    <text evidence="2">The sequence shown here is derived from an EMBL/GenBank/DDBJ whole genome shotgun (WGS) entry which is preliminary data.</text>
</comment>
<accession>A0ABU8WBN9</accession>
<gene>
    <name evidence="2" type="ORF">WKW80_33110</name>
</gene>
<dbReference type="InterPro" id="IPR009057">
    <property type="entry name" value="Homeodomain-like_sf"/>
</dbReference>
<keyword evidence="3" id="KW-1185">Reference proteome</keyword>
<name>A0ABU8WBN9_9BURK</name>
<reference evidence="2 3" key="1">
    <citation type="submission" date="2024-03" db="EMBL/GenBank/DDBJ databases">
        <title>Novel species of the genus Variovorax.</title>
        <authorList>
            <person name="Liu Q."/>
            <person name="Xin Y.-H."/>
        </authorList>
    </citation>
    <scope>NUCLEOTIDE SEQUENCE [LARGE SCALE GENOMIC DNA]</scope>
    <source>
        <strain evidence="2 3">KACC 18501</strain>
    </source>
</reference>
<dbReference type="Pfam" id="PF13384">
    <property type="entry name" value="HTH_23"/>
    <property type="match status" value="1"/>
</dbReference>
<protein>
    <submittedName>
        <fullName evidence="2">Helix-turn-helix domain-containing protein</fullName>
    </submittedName>
</protein>
<proteinExistence type="predicted"/>
<dbReference type="RefSeq" id="WP_340367827.1">
    <property type="nucleotide sequence ID" value="NZ_JBBKZV010000041.1"/>
</dbReference>
<feature type="coiled-coil region" evidence="1">
    <location>
        <begin position="58"/>
        <end position="92"/>
    </location>
</feature>
<evidence type="ECO:0000313" key="2">
    <source>
        <dbReference type="EMBL" id="MEJ8826792.1"/>
    </source>
</evidence>
<dbReference type="SUPFAM" id="SSF46689">
    <property type="entry name" value="Homeodomain-like"/>
    <property type="match status" value="1"/>
</dbReference>
<dbReference type="EMBL" id="JBBKZV010000041">
    <property type="protein sequence ID" value="MEJ8826792.1"/>
    <property type="molecule type" value="Genomic_DNA"/>
</dbReference>
<sequence>MPPLDFLLADQLEPPKRIARHLGVSLRTLYRWKARSNAPRAAYLALWFESRRGASELHTQAFNEVRNAQARIASLEREGERLRRVIRVLEDAKRYPAANVGFFDYSSLGRARRQSRQVSAAANF</sequence>
<keyword evidence="1" id="KW-0175">Coiled coil</keyword>